<dbReference type="SUPFAM" id="SSF158682">
    <property type="entry name" value="TerB-like"/>
    <property type="match status" value="1"/>
</dbReference>
<evidence type="ECO:0000313" key="1">
    <source>
        <dbReference type="EMBL" id="SUB27676.1"/>
    </source>
</evidence>
<dbReference type="RefSeq" id="WP_103854343.1">
    <property type="nucleotide sequence ID" value="NZ_PQVJ01000053.1"/>
</dbReference>
<keyword evidence="4" id="KW-1185">Reference proteome</keyword>
<dbReference type="AlphaFoldDB" id="A0A379AYY0"/>
<dbReference type="Gene3D" id="1.10.3680.10">
    <property type="entry name" value="TerB-like"/>
    <property type="match status" value="1"/>
</dbReference>
<gene>
    <name evidence="2" type="ORF">EV689_108118</name>
    <name evidence="1" type="ORF">NCTC11188_01831</name>
</gene>
<dbReference type="Proteomes" id="UP000294683">
    <property type="component" value="Unassembled WGS sequence"/>
</dbReference>
<dbReference type="Pfam" id="PF04391">
    <property type="entry name" value="DUF533"/>
    <property type="match status" value="1"/>
</dbReference>
<dbReference type="EMBL" id="UGSQ01000003">
    <property type="protein sequence ID" value="SUB27676.1"/>
    <property type="molecule type" value="Genomic_DNA"/>
</dbReference>
<dbReference type="EMBL" id="SNXJ01000008">
    <property type="protein sequence ID" value="TDP28003.1"/>
    <property type="molecule type" value="Genomic_DNA"/>
</dbReference>
<protein>
    <submittedName>
        <fullName evidence="1">Putative inner membrane protein</fullName>
    </submittedName>
    <submittedName>
        <fullName evidence="2">Uncharacterized membrane protein YebE (DUF533 family)</fullName>
    </submittedName>
</protein>
<evidence type="ECO:0000313" key="4">
    <source>
        <dbReference type="Proteomes" id="UP000294683"/>
    </source>
</evidence>
<dbReference type="Proteomes" id="UP000255113">
    <property type="component" value="Unassembled WGS sequence"/>
</dbReference>
<evidence type="ECO:0000313" key="2">
    <source>
        <dbReference type="EMBL" id="TDP28003.1"/>
    </source>
</evidence>
<reference evidence="2 4" key="2">
    <citation type="submission" date="2019-03" db="EMBL/GenBank/DDBJ databases">
        <title>Genomic Encyclopedia of Type Strains, Phase IV (KMG-IV): sequencing the most valuable type-strain genomes for metagenomic binning, comparative biology and taxonomic classification.</title>
        <authorList>
            <person name="Goeker M."/>
        </authorList>
    </citation>
    <scope>NUCLEOTIDE SEQUENCE [LARGE SCALE GENOMIC DNA]</scope>
    <source>
        <strain evidence="2 4">DSM 17481</strain>
    </source>
</reference>
<reference evidence="1 3" key="1">
    <citation type="submission" date="2018-06" db="EMBL/GenBank/DDBJ databases">
        <authorList>
            <consortium name="Pathogen Informatics"/>
            <person name="Doyle S."/>
        </authorList>
    </citation>
    <scope>NUCLEOTIDE SEQUENCE [LARGE SCALE GENOMIC DNA]</scope>
    <source>
        <strain evidence="1 3">NCTC11188</strain>
    </source>
</reference>
<accession>A0A379AYY0</accession>
<proteinExistence type="predicted"/>
<dbReference type="InterPro" id="IPR029024">
    <property type="entry name" value="TerB-like"/>
</dbReference>
<dbReference type="CDD" id="cd07178">
    <property type="entry name" value="terB_like_YebE"/>
    <property type="match status" value="1"/>
</dbReference>
<evidence type="ECO:0000313" key="3">
    <source>
        <dbReference type="Proteomes" id="UP000255113"/>
    </source>
</evidence>
<organism evidence="1 3">
    <name type="scientific">Avibacterium gallinarum</name>
    <name type="common">Pasteurella gallinarum</name>
    <dbReference type="NCBI Taxonomy" id="755"/>
    <lineage>
        <taxon>Bacteria</taxon>
        <taxon>Pseudomonadati</taxon>
        <taxon>Pseudomonadota</taxon>
        <taxon>Gammaproteobacteria</taxon>
        <taxon>Pasteurellales</taxon>
        <taxon>Pasteurellaceae</taxon>
        <taxon>Avibacterium</taxon>
    </lineage>
</organism>
<dbReference type="InterPro" id="IPR007486">
    <property type="entry name" value="YebE"/>
</dbReference>
<sequence>MDFNQILNQVFNVAKDQFGKTMNGNSTADKITKVGGGAAAIGLLSMIFGRNGGASLTKLGSLAALGSLAYQAYQQYQQKNSQNSTALDSTLSEETFVDTAEKPTSGQLILQTMIAAAAADGAITDEEKQLIITEAGNDPEVYHWLQQQIEQPISIAQIAQQVGNDTALASQVYLAARVVCGELDRKEIVFLANLATALNLDDALVEQLEKQAGF</sequence>
<name>A0A379AYY0_AVIGA</name>